<dbReference type="Gene3D" id="3.40.20.10">
    <property type="entry name" value="Severin"/>
    <property type="match status" value="1"/>
</dbReference>
<dbReference type="Pfam" id="PF04815">
    <property type="entry name" value="Sec23_helical"/>
    <property type="match status" value="1"/>
</dbReference>
<accession>Q4UGV3</accession>
<evidence type="ECO:0000256" key="7">
    <source>
        <dbReference type="ARBA" id="ARBA00022927"/>
    </source>
</evidence>
<dbReference type="GO" id="GO:0070971">
    <property type="term" value="C:endoplasmic reticulum exit site"/>
    <property type="evidence" value="ECO:0007669"/>
    <property type="project" value="TreeGrafter"/>
</dbReference>
<gene>
    <name evidence="15" type="ORF">TA21015</name>
</gene>
<dbReference type="Gene3D" id="3.40.50.410">
    <property type="entry name" value="von Willebrand factor, type A domain"/>
    <property type="match status" value="1"/>
</dbReference>
<keyword evidence="7" id="KW-0653">Protein transport</keyword>
<evidence type="ECO:0000256" key="8">
    <source>
        <dbReference type="ARBA" id="ARBA00023034"/>
    </source>
</evidence>
<dbReference type="Gene3D" id="2.30.30.380">
    <property type="entry name" value="Zn-finger domain of Sec23/24"/>
    <property type="match status" value="1"/>
</dbReference>
<dbReference type="SUPFAM" id="SSF53300">
    <property type="entry name" value="vWA-like"/>
    <property type="match status" value="1"/>
</dbReference>
<dbReference type="AlphaFoldDB" id="Q4UGV3"/>
<keyword evidence="16" id="KW-1185">Reference proteome</keyword>
<feature type="domain" description="Sec23/Sec24 trunk" evidence="12">
    <location>
        <begin position="451"/>
        <end position="685"/>
    </location>
</feature>
<dbReference type="Gene3D" id="1.20.120.730">
    <property type="entry name" value="Sec23/Sec24 helical domain"/>
    <property type="match status" value="1"/>
</dbReference>
<dbReference type="VEuPathDB" id="PiroplasmaDB:TA21015"/>
<evidence type="ECO:0000256" key="3">
    <source>
        <dbReference type="ARBA" id="ARBA00008334"/>
    </source>
</evidence>
<dbReference type="RefSeq" id="XP_954363.1">
    <property type="nucleotide sequence ID" value="XM_949270.1"/>
</dbReference>
<dbReference type="Gene3D" id="2.60.40.1670">
    <property type="entry name" value="beta-sandwich domain of Sec23/24"/>
    <property type="match status" value="1"/>
</dbReference>
<dbReference type="STRING" id="5874.Q4UGV3"/>
<feature type="domain" description="Zinc finger Sec23/Sec24-type" evidence="11">
    <location>
        <begin position="292"/>
        <end position="327"/>
    </location>
</feature>
<dbReference type="SUPFAM" id="SSF81811">
    <property type="entry name" value="Helical domain of Sec23/24"/>
    <property type="match status" value="1"/>
</dbReference>
<proteinExistence type="inferred from homology"/>
<dbReference type="Pfam" id="PF08033">
    <property type="entry name" value="Sec23_BS"/>
    <property type="match status" value="1"/>
</dbReference>
<evidence type="ECO:0000259" key="14">
    <source>
        <dbReference type="Pfam" id="PF08033"/>
    </source>
</evidence>
<protein>
    <submittedName>
        <fullName evidence="15">Protein transport protein sec24-like, putative</fullName>
    </submittedName>
</protein>
<sequence length="1051" mass="118809">MDSNKPKQSPNVLLPMRNKQSSQNEGNQGNTSDAPPIDTHHFSTATSLNPNYTNSNIPNVQSYGHPSPPPRLSEVTHNPPQPTRNKLLNTQPTTFQQTVNETSDNFQSNALTSNFMTDQMTKSNVQTNSVTSPGLRRREEYDSEFSFENMASDTSSSILGDILGKNYVDTELERHLFTYTPFTPTRISQSSVPRPQPLSYNRESEMLYETGKNFGLIPTFGNHRIMDTGSASPIYVTPTFTNLPIFGSTLSDMRLPFGVLVQPFAQNLDEDVPELNFLAFMEKRSSVKRDLIRCKNCHAYYNSFMHTNSRTKTRVCNLCYTAFEITDEQMEALYRISSQYRDESPLKKGTLDFIAPSHYYNKEPDPGPISNLINKASNIGVFKTQQTRQESFIYDTYSVSPIPVESAPQPDAYTSGVQDSYNLNDNESPNFRVTNTPEETTPSQKEQKTIPKVPTYAFIIETTSQANKLNLRESVIRSVMNGIDLITDEEFDLCVFIFDSAFYMFQMGAGSEFSVNVVSEVDENFKPCTISDVCVRVTRETVNWVKKEYLERILGVQTLRIAPNSCGNFALNCVLRVMSSDNRYGTLSIFYMTQPDIGLGTDPQTFPNSNFTLTDIQRYFYDSLLRMCYSAGICVDVYLCPPETRIPGDIPLQYISQQTGGNCTYMPRFSSEFDYSNIYANIVRLFTVPAAYKCELKLRCSKHIKVTELLCGFNNSRAVSNLSTMIVPRIGPDLSIGFILSLNHMVDNRTSLYIQCACLYTNTRGVQMVRVHTHCIKVISSVNEVFKNANPEAIMNLMSRKLAHGYIKSGKYNREEHIKTLVEALTSYRQICAPSTPKNQLILPDNLKFIPAHLNSFLKYNVKADIGIECAFEFVIKLLRTLNASPQMTFFTYTRTYCLHRSINERGDVVPEGGFKFSLSAVPSSGSFIYSDGIYLMDDGYRLLLFVGPHVKEKVLKELFGPDYERPHGNVNSTQLIDTNTATNLMGLVEHVRSQHKGCPYAPLKIIPYTAKNSKIIKTLLLEDELGEEPSYITFLVSIHKSILESVDRLY</sequence>
<dbReference type="OMA" id="IRHDQTF"/>
<keyword evidence="8" id="KW-0333">Golgi apparatus</keyword>
<keyword evidence="9" id="KW-0472">Membrane</keyword>
<dbReference type="SUPFAM" id="SSF81995">
    <property type="entry name" value="beta-sandwich domain of Sec23/24"/>
    <property type="match status" value="1"/>
</dbReference>
<evidence type="ECO:0000256" key="4">
    <source>
        <dbReference type="ARBA" id="ARBA00022448"/>
    </source>
</evidence>
<comment type="similarity">
    <text evidence="3">Belongs to the SEC23/SEC24 family. SEC24 subfamily.</text>
</comment>
<feature type="domain" description="Sec23/Sec24 helical" evidence="13">
    <location>
        <begin position="791"/>
        <end position="861"/>
    </location>
</feature>
<dbReference type="PANTHER" id="PTHR13803">
    <property type="entry name" value="SEC24-RELATED PROTEIN"/>
    <property type="match status" value="1"/>
</dbReference>
<dbReference type="eggNOG" id="KOG1985">
    <property type="taxonomic scope" value="Eukaryota"/>
</dbReference>
<evidence type="ECO:0000256" key="5">
    <source>
        <dbReference type="ARBA" id="ARBA00022824"/>
    </source>
</evidence>
<feature type="compositionally biased region" description="Polar residues" evidence="10">
    <location>
        <begin position="18"/>
        <end position="33"/>
    </location>
</feature>
<dbReference type="InterPro" id="IPR006896">
    <property type="entry name" value="Sec23/24_trunk_dom"/>
</dbReference>
<dbReference type="InterPro" id="IPR006900">
    <property type="entry name" value="Sec23/24_helical_dom"/>
</dbReference>
<evidence type="ECO:0000256" key="1">
    <source>
        <dbReference type="ARBA" id="ARBA00004394"/>
    </source>
</evidence>
<dbReference type="GO" id="GO:0008270">
    <property type="term" value="F:zinc ion binding"/>
    <property type="evidence" value="ECO:0007669"/>
    <property type="project" value="InterPro"/>
</dbReference>
<evidence type="ECO:0000256" key="2">
    <source>
        <dbReference type="ARBA" id="ARBA00004586"/>
    </source>
</evidence>
<dbReference type="GO" id="GO:0000139">
    <property type="term" value="C:Golgi membrane"/>
    <property type="evidence" value="ECO:0007669"/>
    <property type="project" value="UniProtKB-SubCell"/>
</dbReference>
<dbReference type="InterPro" id="IPR036175">
    <property type="entry name" value="Sec23/24_helical_dom_sf"/>
</dbReference>
<name>Q4UGV3_THEAN</name>
<dbReference type="InterPro" id="IPR029006">
    <property type="entry name" value="ADF-H/Gelsolin-like_dom_sf"/>
</dbReference>
<dbReference type="InterPro" id="IPR050550">
    <property type="entry name" value="SEC23_SEC24_subfamily"/>
</dbReference>
<evidence type="ECO:0000259" key="12">
    <source>
        <dbReference type="Pfam" id="PF04811"/>
    </source>
</evidence>
<dbReference type="SUPFAM" id="SSF82919">
    <property type="entry name" value="Zn-finger domain of Sec23/24"/>
    <property type="match status" value="1"/>
</dbReference>
<dbReference type="GO" id="GO:0030127">
    <property type="term" value="C:COPII vesicle coat"/>
    <property type="evidence" value="ECO:0007669"/>
    <property type="project" value="InterPro"/>
</dbReference>
<feature type="compositionally biased region" description="Polar residues" evidence="10">
    <location>
        <begin position="1"/>
        <end position="11"/>
    </location>
</feature>
<dbReference type="eggNOG" id="KOG1984">
    <property type="taxonomic scope" value="Eukaryota"/>
</dbReference>
<dbReference type="GO" id="GO:0006886">
    <property type="term" value="P:intracellular protein transport"/>
    <property type="evidence" value="ECO:0007669"/>
    <property type="project" value="InterPro"/>
</dbReference>
<reference evidence="15 16" key="1">
    <citation type="journal article" date="2005" name="Science">
        <title>Genome of the host-cell transforming parasite Theileria annulata compared with T. parva.</title>
        <authorList>
            <person name="Pain A."/>
            <person name="Renauld H."/>
            <person name="Berriman M."/>
            <person name="Murphy L."/>
            <person name="Yeats C.A."/>
            <person name="Weir W."/>
            <person name="Kerhornou A."/>
            <person name="Aslett M."/>
            <person name="Bishop R."/>
            <person name="Bouchier C."/>
            <person name="Cochet M."/>
            <person name="Coulson R.M.R."/>
            <person name="Cronin A."/>
            <person name="de Villiers E.P."/>
            <person name="Fraser A."/>
            <person name="Fosker N."/>
            <person name="Gardner M."/>
            <person name="Goble A."/>
            <person name="Griffiths-Jones S."/>
            <person name="Harris D.E."/>
            <person name="Katzer F."/>
            <person name="Larke N."/>
            <person name="Lord A."/>
            <person name="Maser P."/>
            <person name="McKellar S."/>
            <person name="Mooney P."/>
            <person name="Morton F."/>
            <person name="Nene V."/>
            <person name="O'Neil S."/>
            <person name="Price C."/>
            <person name="Quail M.A."/>
            <person name="Rabbinowitsch E."/>
            <person name="Rawlings N.D."/>
            <person name="Rutter S."/>
            <person name="Saunders D."/>
            <person name="Seeger K."/>
            <person name="Shah T."/>
            <person name="Squares R."/>
            <person name="Squares S."/>
            <person name="Tivey A."/>
            <person name="Walker A.R."/>
            <person name="Woodward J."/>
            <person name="Dobbelaere D.A.E."/>
            <person name="Langsley G."/>
            <person name="Rajandream M.A."/>
            <person name="McKeever D."/>
            <person name="Shiels B."/>
            <person name="Tait A."/>
            <person name="Barrell B.G."/>
            <person name="Hall N."/>
        </authorList>
    </citation>
    <scope>NUCLEOTIDE SEQUENCE [LARGE SCALE GENOMIC DNA]</scope>
    <source>
        <strain evidence="16">Ankara</strain>
    </source>
</reference>
<keyword evidence="6" id="KW-0931">ER-Golgi transport</keyword>
<evidence type="ECO:0000256" key="6">
    <source>
        <dbReference type="ARBA" id="ARBA00022892"/>
    </source>
</evidence>
<evidence type="ECO:0000256" key="9">
    <source>
        <dbReference type="ARBA" id="ARBA00023136"/>
    </source>
</evidence>
<dbReference type="PANTHER" id="PTHR13803:SF39">
    <property type="entry name" value="SECRETORY 24AB, ISOFORM A"/>
    <property type="match status" value="1"/>
</dbReference>
<dbReference type="EMBL" id="CR940347">
    <property type="protein sequence ID" value="CAI73686.1"/>
    <property type="molecule type" value="Genomic_DNA"/>
</dbReference>
<evidence type="ECO:0000259" key="11">
    <source>
        <dbReference type="Pfam" id="PF04810"/>
    </source>
</evidence>
<evidence type="ECO:0000313" key="15">
    <source>
        <dbReference type="EMBL" id="CAI73686.1"/>
    </source>
</evidence>
<comment type="subcellular location">
    <subcellularLocation>
        <location evidence="2">Endoplasmic reticulum membrane</location>
    </subcellularLocation>
    <subcellularLocation>
        <location evidence="1">Golgi apparatus membrane</location>
    </subcellularLocation>
</comment>
<evidence type="ECO:0000313" key="16">
    <source>
        <dbReference type="Proteomes" id="UP000001950"/>
    </source>
</evidence>
<dbReference type="OrthoDB" id="49016at2759"/>
<feature type="region of interest" description="Disordered" evidence="10">
    <location>
        <begin position="424"/>
        <end position="448"/>
    </location>
</feature>
<dbReference type="InterPro" id="IPR012990">
    <property type="entry name" value="Beta-sandwich_Sec23_24"/>
</dbReference>
<dbReference type="GeneID" id="3863725"/>
<dbReference type="InterPro" id="IPR006895">
    <property type="entry name" value="Znf_Sec23_Sec24"/>
</dbReference>
<feature type="domain" description="Sec23/Sec24 beta-sandwich" evidence="14">
    <location>
        <begin position="691"/>
        <end position="778"/>
    </location>
</feature>
<feature type="region of interest" description="Disordered" evidence="10">
    <location>
        <begin position="1"/>
        <end position="87"/>
    </location>
</feature>
<dbReference type="GO" id="GO:0090110">
    <property type="term" value="P:COPII-coated vesicle cargo loading"/>
    <property type="evidence" value="ECO:0007669"/>
    <property type="project" value="TreeGrafter"/>
</dbReference>
<feature type="compositionally biased region" description="Polar residues" evidence="10">
    <location>
        <begin position="42"/>
        <end position="64"/>
    </location>
</feature>
<dbReference type="InterPro" id="IPR036180">
    <property type="entry name" value="Gelsolin-like_dom_sf"/>
</dbReference>
<dbReference type="InterPro" id="IPR036174">
    <property type="entry name" value="Znf_Sec23_Sec24_sf"/>
</dbReference>
<dbReference type="Pfam" id="PF04810">
    <property type="entry name" value="zf-Sec23_Sec24"/>
    <property type="match status" value="1"/>
</dbReference>
<dbReference type="Pfam" id="PF04811">
    <property type="entry name" value="Sec23_trunk"/>
    <property type="match status" value="1"/>
</dbReference>
<dbReference type="GO" id="GO:0000149">
    <property type="term" value="F:SNARE binding"/>
    <property type="evidence" value="ECO:0007669"/>
    <property type="project" value="TreeGrafter"/>
</dbReference>
<dbReference type="GO" id="GO:0005789">
    <property type="term" value="C:endoplasmic reticulum membrane"/>
    <property type="evidence" value="ECO:0007669"/>
    <property type="project" value="UniProtKB-SubCell"/>
</dbReference>
<keyword evidence="5" id="KW-0256">Endoplasmic reticulum</keyword>
<dbReference type="InterPro" id="IPR036465">
    <property type="entry name" value="vWFA_dom_sf"/>
</dbReference>
<dbReference type="InParanoid" id="Q4UGV3"/>
<evidence type="ECO:0000256" key="10">
    <source>
        <dbReference type="SAM" id="MobiDB-lite"/>
    </source>
</evidence>
<organism evidence="15 16">
    <name type="scientific">Theileria annulata</name>
    <dbReference type="NCBI Taxonomy" id="5874"/>
    <lineage>
        <taxon>Eukaryota</taxon>
        <taxon>Sar</taxon>
        <taxon>Alveolata</taxon>
        <taxon>Apicomplexa</taxon>
        <taxon>Aconoidasida</taxon>
        <taxon>Piroplasmida</taxon>
        <taxon>Theileriidae</taxon>
        <taxon>Theileria</taxon>
    </lineage>
</organism>
<evidence type="ECO:0000259" key="13">
    <source>
        <dbReference type="Pfam" id="PF04815"/>
    </source>
</evidence>
<keyword evidence="4" id="KW-0813">Transport</keyword>
<dbReference type="Proteomes" id="UP000001950">
    <property type="component" value="Chromosome 1"/>
</dbReference>
<feature type="compositionally biased region" description="Polar residues" evidence="10">
    <location>
        <begin position="424"/>
        <end position="444"/>
    </location>
</feature>
<dbReference type="SUPFAM" id="SSF82754">
    <property type="entry name" value="C-terminal, gelsolin-like domain of Sec23/24"/>
    <property type="match status" value="1"/>
</dbReference>
<feature type="compositionally biased region" description="Polar residues" evidence="10">
    <location>
        <begin position="75"/>
        <end position="87"/>
    </location>
</feature>
<dbReference type="KEGG" id="tan:TA21015"/>